<accession>A0A5B8UWC4</accession>
<gene>
    <name evidence="1" type="ORF">FRZ54_11665</name>
</gene>
<dbReference type="KEGG" id="mgin:FRZ54_11665"/>
<dbReference type="RefSeq" id="WP_147031784.1">
    <property type="nucleotide sequence ID" value="NZ_CP042436.1"/>
</dbReference>
<proteinExistence type="predicted"/>
<dbReference type="OrthoDB" id="980645at2"/>
<evidence type="ECO:0000313" key="2">
    <source>
        <dbReference type="Proteomes" id="UP000321479"/>
    </source>
</evidence>
<organism evidence="1 2">
    <name type="scientific">Mucilaginibacter ginsenosidivorans</name>
    <dbReference type="NCBI Taxonomy" id="398053"/>
    <lineage>
        <taxon>Bacteria</taxon>
        <taxon>Pseudomonadati</taxon>
        <taxon>Bacteroidota</taxon>
        <taxon>Sphingobacteriia</taxon>
        <taxon>Sphingobacteriales</taxon>
        <taxon>Sphingobacteriaceae</taxon>
        <taxon>Mucilaginibacter</taxon>
    </lineage>
</organism>
<keyword evidence="2" id="KW-1185">Reference proteome</keyword>
<evidence type="ECO:0000313" key="1">
    <source>
        <dbReference type="EMBL" id="QEC63208.1"/>
    </source>
</evidence>
<dbReference type="Proteomes" id="UP000321479">
    <property type="component" value="Chromosome"/>
</dbReference>
<sequence length="123" mass="14254">MKYRITAVLLIFCIVSCSFSRFFVYAGFELNRNYIAAKLCENRSRPWLHCNGHCYLMKKLKQADEKQAANEREAQKNLVQETYFQAPGQVKFFTHVIMVLTIPNNRIQLPQGHGSIFQPPQLG</sequence>
<dbReference type="AlphaFoldDB" id="A0A5B8UWC4"/>
<dbReference type="EMBL" id="CP042436">
    <property type="protein sequence ID" value="QEC63208.1"/>
    <property type="molecule type" value="Genomic_DNA"/>
</dbReference>
<protein>
    <submittedName>
        <fullName evidence="1">Uncharacterized protein</fullName>
    </submittedName>
</protein>
<reference evidence="1 2" key="1">
    <citation type="journal article" date="2017" name="Curr. Microbiol.">
        <title>Mucilaginibacter ginsenosidivorans sp. nov., Isolated from Soil of Ginseng Field.</title>
        <authorList>
            <person name="Kim M.M."/>
            <person name="Siddiqi M.Z."/>
            <person name="Im W.T."/>
        </authorList>
    </citation>
    <scope>NUCLEOTIDE SEQUENCE [LARGE SCALE GENOMIC DNA]</scope>
    <source>
        <strain evidence="1 2">Gsoil 3017</strain>
    </source>
</reference>
<name>A0A5B8UWC4_9SPHI</name>